<feature type="transmembrane region" description="Helical" evidence="1">
    <location>
        <begin position="171"/>
        <end position="192"/>
    </location>
</feature>
<feature type="transmembrane region" description="Helical" evidence="1">
    <location>
        <begin position="246"/>
        <end position="265"/>
    </location>
</feature>
<gene>
    <name evidence="3" type="ORF">MVEN_01966200</name>
</gene>
<keyword evidence="4" id="KW-1185">Reference proteome</keyword>
<protein>
    <recommendedName>
        <fullName evidence="2">DUF6533 domain-containing protein</fullName>
    </recommendedName>
</protein>
<sequence length="372" mass="42444">MMNTTLTLMIFFNSKLDERRSPADHHQKFLYKTEHLFSPTIVHFPPRRASQFFSFIRKPAFLFFLHLPEYHPPPSTRCFLFFVMDSEATLVAMAFGRRFTDHMLLIGPTILCYDHLLTLRDEVQFVWRKPKRLSFFIFVVLRYVSLLSNIGMLVLRLGPVPLESEVRLNNLIFTGCPVHFVTIGILGLRVYAMYNSSKIVLSFLIATGLATTFLAAWSITGETWVLATQMSGCDYPVSKESAIRMAGAWEAQFFCDLMVFVFTVVRSYKQPFKIPGSILSYMVRDGALYFAVLALVNLGNILMYYLGDPWIASSLSWFTSTLSATMVSRLMLHLHQVADLGVLTEHGAETSLHFKTRHLVHTDEESSVCGED</sequence>
<keyword evidence="1" id="KW-1133">Transmembrane helix</keyword>
<dbReference type="Pfam" id="PF20151">
    <property type="entry name" value="DUF6533"/>
    <property type="match status" value="1"/>
</dbReference>
<dbReference type="InterPro" id="IPR045340">
    <property type="entry name" value="DUF6533"/>
</dbReference>
<reference evidence="3" key="1">
    <citation type="submission" date="2020-05" db="EMBL/GenBank/DDBJ databases">
        <title>Mycena genomes resolve the evolution of fungal bioluminescence.</title>
        <authorList>
            <person name="Tsai I.J."/>
        </authorList>
    </citation>
    <scope>NUCLEOTIDE SEQUENCE</scope>
    <source>
        <strain evidence="3">CCC161011</strain>
    </source>
</reference>
<name>A0A8H6XHI0_9AGAR</name>
<evidence type="ECO:0000313" key="3">
    <source>
        <dbReference type="EMBL" id="KAF7340460.1"/>
    </source>
</evidence>
<feature type="transmembrane region" description="Helical" evidence="1">
    <location>
        <begin position="199"/>
        <end position="220"/>
    </location>
</feature>
<dbReference type="EMBL" id="JACAZI010000019">
    <property type="protein sequence ID" value="KAF7340460.1"/>
    <property type="molecule type" value="Genomic_DNA"/>
</dbReference>
<evidence type="ECO:0000313" key="4">
    <source>
        <dbReference type="Proteomes" id="UP000620124"/>
    </source>
</evidence>
<evidence type="ECO:0000256" key="1">
    <source>
        <dbReference type="SAM" id="Phobius"/>
    </source>
</evidence>
<proteinExistence type="predicted"/>
<feature type="transmembrane region" description="Helical" evidence="1">
    <location>
        <begin position="135"/>
        <end position="159"/>
    </location>
</feature>
<keyword evidence="1" id="KW-0472">Membrane</keyword>
<accession>A0A8H6XHI0</accession>
<organism evidence="3 4">
    <name type="scientific">Mycena venus</name>
    <dbReference type="NCBI Taxonomy" id="2733690"/>
    <lineage>
        <taxon>Eukaryota</taxon>
        <taxon>Fungi</taxon>
        <taxon>Dikarya</taxon>
        <taxon>Basidiomycota</taxon>
        <taxon>Agaricomycotina</taxon>
        <taxon>Agaricomycetes</taxon>
        <taxon>Agaricomycetidae</taxon>
        <taxon>Agaricales</taxon>
        <taxon>Marasmiineae</taxon>
        <taxon>Mycenaceae</taxon>
        <taxon>Mycena</taxon>
    </lineage>
</organism>
<feature type="transmembrane region" description="Helical" evidence="1">
    <location>
        <begin position="286"/>
        <end position="305"/>
    </location>
</feature>
<keyword evidence="1" id="KW-0812">Transmembrane</keyword>
<dbReference type="OrthoDB" id="2686513at2759"/>
<feature type="domain" description="DUF6533" evidence="2">
    <location>
        <begin position="109"/>
        <end position="147"/>
    </location>
</feature>
<comment type="caution">
    <text evidence="3">The sequence shown here is derived from an EMBL/GenBank/DDBJ whole genome shotgun (WGS) entry which is preliminary data.</text>
</comment>
<evidence type="ECO:0000259" key="2">
    <source>
        <dbReference type="Pfam" id="PF20151"/>
    </source>
</evidence>
<dbReference type="Proteomes" id="UP000620124">
    <property type="component" value="Unassembled WGS sequence"/>
</dbReference>
<dbReference type="AlphaFoldDB" id="A0A8H6XHI0"/>